<evidence type="ECO:0000313" key="1">
    <source>
        <dbReference type="EnsemblPlants" id="PGSC0003DMT400097621"/>
    </source>
</evidence>
<evidence type="ECO:0000313" key="2">
    <source>
        <dbReference type="Proteomes" id="UP000011115"/>
    </source>
</evidence>
<dbReference type="HOGENOM" id="CLU_165090_0_0_1"/>
<reference evidence="2" key="1">
    <citation type="journal article" date="2011" name="Nature">
        <title>Genome sequence and analysis of the tuber crop potato.</title>
        <authorList>
            <consortium name="The Potato Genome Sequencing Consortium"/>
        </authorList>
    </citation>
    <scope>NUCLEOTIDE SEQUENCE [LARGE SCALE GENOMIC DNA]</scope>
    <source>
        <strain evidence="2">cv. DM1-3 516 R44</strain>
    </source>
</reference>
<dbReference type="InParanoid" id="M1E116"/>
<dbReference type="Gramene" id="PGSC0003DMT400097621">
    <property type="protein sequence ID" value="PGSC0003DMT400097621"/>
    <property type="gene ID" value="PGSC0003DMG400047192"/>
</dbReference>
<reference evidence="1" key="2">
    <citation type="submission" date="2015-06" db="UniProtKB">
        <authorList>
            <consortium name="EnsemblPlants"/>
        </authorList>
    </citation>
    <scope>IDENTIFICATION</scope>
    <source>
        <strain evidence="1">DM1-3 516 R44</strain>
    </source>
</reference>
<keyword evidence="2" id="KW-1185">Reference proteome</keyword>
<organism evidence="1 2">
    <name type="scientific">Solanum tuberosum</name>
    <name type="common">Potato</name>
    <dbReference type="NCBI Taxonomy" id="4113"/>
    <lineage>
        <taxon>Eukaryota</taxon>
        <taxon>Viridiplantae</taxon>
        <taxon>Streptophyta</taxon>
        <taxon>Embryophyta</taxon>
        <taxon>Tracheophyta</taxon>
        <taxon>Spermatophyta</taxon>
        <taxon>Magnoliopsida</taxon>
        <taxon>eudicotyledons</taxon>
        <taxon>Gunneridae</taxon>
        <taxon>Pentapetalae</taxon>
        <taxon>asterids</taxon>
        <taxon>lamiids</taxon>
        <taxon>Solanales</taxon>
        <taxon>Solanaceae</taxon>
        <taxon>Solanoideae</taxon>
        <taxon>Solaneae</taxon>
        <taxon>Solanum</taxon>
    </lineage>
</organism>
<proteinExistence type="predicted"/>
<sequence>MFVKGKEKMAENVENTDLDEIMVNNPIIIEQNKLIAQFFQQITEMRAEMDKTRDLMNLAIIANTPTPNNGRTPLHFLLPIQHSSIFQTIHPSLRFQNLLSLT</sequence>
<dbReference type="AlphaFoldDB" id="M1E116"/>
<protein>
    <submittedName>
        <fullName evidence="1">Uncharacterized protein</fullName>
    </submittedName>
</protein>
<dbReference type="EnsemblPlants" id="PGSC0003DMT400097621">
    <property type="protein sequence ID" value="PGSC0003DMT400097621"/>
    <property type="gene ID" value="PGSC0003DMG400047192"/>
</dbReference>
<accession>M1E116</accession>
<dbReference type="Proteomes" id="UP000011115">
    <property type="component" value="Unassembled WGS sequence"/>
</dbReference>
<name>M1E116_SOLTU</name>
<dbReference type="PaxDb" id="4113-PGSC0003DMT400097621"/>